<evidence type="ECO:0000313" key="4">
    <source>
        <dbReference type="Proteomes" id="UP000091857"/>
    </source>
</evidence>
<evidence type="ECO:0000259" key="2">
    <source>
        <dbReference type="Pfam" id="PF05022"/>
    </source>
</evidence>
<gene>
    <name evidence="3" type="ORF">MANES_06G017800v8</name>
</gene>
<dbReference type="GO" id="GO:0005730">
    <property type="term" value="C:nucleolus"/>
    <property type="evidence" value="ECO:0007669"/>
    <property type="project" value="InterPro"/>
</dbReference>
<reference evidence="4" key="1">
    <citation type="journal article" date="2016" name="Nat. Biotechnol.">
        <title>Sequencing wild and cultivated cassava and related species reveals extensive interspecific hybridization and genetic diversity.</title>
        <authorList>
            <person name="Bredeson J.V."/>
            <person name="Lyons J.B."/>
            <person name="Prochnik S.E."/>
            <person name="Wu G.A."/>
            <person name="Ha C.M."/>
            <person name="Edsinger-Gonzales E."/>
            <person name="Grimwood J."/>
            <person name="Schmutz J."/>
            <person name="Rabbi I.Y."/>
            <person name="Egesi C."/>
            <person name="Nauluvula P."/>
            <person name="Lebot V."/>
            <person name="Ndunguru J."/>
            <person name="Mkamilo G."/>
            <person name="Bart R.S."/>
            <person name="Setter T.L."/>
            <person name="Gleadow R.M."/>
            <person name="Kulakow P."/>
            <person name="Ferguson M.E."/>
            <person name="Rounsley S."/>
            <person name="Rokhsar D.S."/>
        </authorList>
    </citation>
    <scope>NUCLEOTIDE SEQUENCE [LARGE SCALE GENOMIC DNA]</scope>
    <source>
        <strain evidence="4">cv. AM560-2</strain>
    </source>
</reference>
<dbReference type="AlphaFoldDB" id="A0A2C9VPI3"/>
<feature type="compositionally biased region" description="Polar residues" evidence="1">
    <location>
        <begin position="315"/>
        <end position="329"/>
    </location>
</feature>
<accession>A0A2C9VPI3</accession>
<dbReference type="PROSITE" id="PS50896">
    <property type="entry name" value="LISH"/>
    <property type="match status" value="1"/>
</dbReference>
<comment type="caution">
    <text evidence="3">The sequence shown here is derived from an EMBL/GenBank/DDBJ whole genome shotgun (WGS) entry which is preliminary data.</text>
</comment>
<dbReference type="PANTHER" id="PTHR23216">
    <property type="entry name" value="NUCLEOLAR AND COILED-BODY PHOSPHOPROTEIN 1"/>
    <property type="match status" value="1"/>
</dbReference>
<dbReference type="InterPro" id="IPR039191">
    <property type="entry name" value="Nopp140-like"/>
</dbReference>
<dbReference type="Gramene" id="Manes.06G017800.1.v8.1">
    <property type="protein sequence ID" value="Manes.06G017800.1.v8.1.CDS"/>
    <property type="gene ID" value="Manes.06G017800.v8.1"/>
</dbReference>
<sequence length="462" mass="52020">MLKSQIKNTANVNSSLLAFRPRQVVLRKPPPSMQQDDNKQKILLICSIAQYLARSGFPKTLKKFRSEAKIQEDDLKDSSLDLEEMFCKFLDKNSISVGEKKRIDKSAGDKRSNSKNAEETMTHDTLPVKSKEKKKNKQISCSLGEEEQVSKKISKESTDNDVHESPVKKCKDKKKKCLLDSESVIDNTPTESLPEAVEEKSKDIVFQDSKKLPDTETDVKSKNKKRKKNKQSSDYIIDDGKTNEIDSEKGDSKTSSAKDDAACKEKKGSKKRKRVASEEDAGQLPGDKQDEGSKHRETEESKRRKKDSFEEPKTKGQSTQLQVITTTEGKTQKEESSQVGLGDCKQINGQSNGNLEENEEKSSVQSTMKKKQNGSAELKTVDHFQRIKVDEVVFSSGKLKDNSYWAKDGAESGYGAKAQEILEQVRGRGFRHEKTKKKRGTYRGGQIDLQSHSVKFNYSDDD</sequence>
<dbReference type="OrthoDB" id="5599646at2759"/>
<protein>
    <recommendedName>
        <fullName evidence="2">Srp40 C-terminal domain-containing protein</fullName>
    </recommendedName>
</protein>
<feature type="compositionally biased region" description="Basic and acidic residues" evidence="1">
    <location>
        <begin position="197"/>
        <end position="221"/>
    </location>
</feature>
<feature type="region of interest" description="Disordered" evidence="1">
    <location>
        <begin position="100"/>
        <end position="377"/>
    </location>
</feature>
<feature type="compositionally biased region" description="Basic and acidic residues" evidence="1">
    <location>
        <begin position="238"/>
        <end position="266"/>
    </location>
</feature>
<feature type="compositionally biased region" description="Basic and acidic residues" evidence="1">
    <location>
        <begin position="287"/>
        <end position="314"/>
    </location>
</feature>
<dbReference type="InterPro" id="IPR007718">
    <property type="entry name" value="Srp40_C"/>
</dbReference>
<organism evidence="3 4">
    <name type="scientific">Manihot esculenta</name>
    <name type="common">Cassava</name>
    <name type="synonym">Jatropha manihot</name>
    <dbReference type="NCBI Taxonomy" id="3983"/>
    <lineage>
        <taxon>Eukaryota</taxon>
        <taxon>Viridiplantae</taxon>
        <taxon>Streptophyta</taxon>
        <taxon>Embryophyta</taxon>
        <taxon>Tracheophyta</taxon>
        <taxon>Spermatophyta</taxon>
        <taxon>Magnoliopsida</taxon>
        <taxon>eudicotyledons</taxon>
        <taxon>Gunneridae</taxon>
        <taxon>Pentapetalae</taxon>
        <taxon>rosids</taxon>
        <taxon>fabids</taxon>
        <taxon>Malpighiales</taxon>
        <taxon>Euphorbiaceae</taxon>
        <taxon>Crotonoideae</taxon>
        <taxon>Manihoteae</taxon>
        <taxon>Manihot</taxon>
    </lineage>
</organism>
<dbReference type="Pfam" id="PF05022">
    <property type="entry name" value="SRP40_C"/>
    <property type="match status" value="1"/>
</dbReference>
<dbReference type="SMART" id="SM00667">
    <property type="entry name" value="LisH"/>
    <property type="match status" value="1"/>
</dbReference>
<feature type="compositionally biased region" description="Basic and acidic residues" evidence="1">
    <location>
        <begin position="100"/>
        <end position="122"/>
    </location>
</feature>
<evidence type="ECO:0000256" key="1">
    <source>
        <dbReference type="SAM" id="MobiDB-lite"/>
    </source>
</evidence>
<dbReference type="EMBL" id="CM004392">
    <property type="protein sequence ID" value="OAY46671.1"/>
    <property type="molecule type" value="Genomic_DNA"/>
</dbReference>
<dbReference type="PANTHER" id="PTHR23216:SF1">
    <property type="entry name" value="NUCLEOLAR AND COILED-BODY PHOSPHOPROTEIN 1"/>
    <property type="match status" value="1"/>
</dbReference>
<dbReference type="STRING" id="3983.A0A2C9VPI3"/>
<dbReference type="Proteomes" id="UP000091857">
    <property type="component" value="Chromosome 6"/>
</dbReference>
<dbReference type="InterPro" id="IPR006594">
    <property type="entry name" value="LisH"/>
</dbReference>
<keyword evidence="4" id="KW-1185">Reference proteome</keyword>
<proteinExistence type="predicted"/>
<evidence type="ECO:0000313" key="3">
    <source>
        <dbReference type="EMBL" id="OAY46671.1"/>
    </source>
</evidence>
<feature type="domain" description="Srp40 C-terminal" evidence="2">
    <location>
        <begin position="383"/>
        <end position="456"/>
    </location>
</feature>
<name>A0A2C9VPI3_MANES</name>
<feature type="compositionally biased region" description="Basic and acidic residues" evidence="1">
    <location>
        <begin position="148"/>
        <end position="169"/>
    </location>
</feature>